<dbReference type="EMBL" id="LMYN01000001">
    <property type="protein sequence ID" value="KSA04174.1"/>
    <property type="molecule type" value="Genomic_DNA"/>
</dbReference>
<feature type="domain" description="DNA replication checkpoint mediator MRC1" evidence="5">
    <location>
        <begin position="875"/>
        <end position="1012"/>
    </location>
</feature>
<feature type="region of interest" description="Disordered" evidence="4">
    <location>
        <begin position="1025"/>
        <end position="1074"/>
    </location>
</feature>
<dbReference type="InterPro" id="IPR024146">
    <property type="entry name" value="Claspin"/>
</dbReference>
<proteinExistence type="predicted"/>
<evidence type="ECO:0000313" key="7">
    <source>
        <dbReference type="Proteomes" id="UP000054251"/>
    </source>
</evidence>
<dbReference type="PANTHER" id="PTHR14396:SF10">
    <property type="entry name" value="CLASPIN"/>
    <property type="match status" value="1"/>
</dbReference>
<feature type="compositionally biased region" description="Acidic residues" evidence="4">
    <location>
        <begin position="523"/>
        <end position="550"/>
    </location>
</feature>
<dbReference type="InterPro" id="IPR018564">
    <property type="entry name" value="Repl_chkpnt_MRC1_dom"/>
</dbReference>
<evidence type="ECO:0000256" key="4">
    <source>
        <dbReference type="SAM" id="MobiDB-lite"/>
    </source>
</evidence>
<accession>A0A0V1Q6N5</accession>
<dbReference type="RefSeq" id="XP_015470276.1">
    <property type="nucleotide sequence ID" value="XM_015608875.1"/>
</dbReference>
<feature type="compositionally biased region" description="Basic and acidic residues" evidence="4">
    <location>
        <begin position="568"/>
        <end position="579"/>
    </location>
</feature>
<dbReference type="GO" id="GO:0033314">
    <property type="term" value="P:mitotic DNA replication checkpoint signaling"/>
    <property type="evidence" value="ECO:0007669"/>
    <property type="project" value="TreeGrafter"/>
</dbReference>
<feature type="compositionally biased region" description="Acidic residues" evidence="4">
    <location>
        <begin position="558"/>
        <end position="567"/>
    </location>
</feature>
<dbReference type="GeneID" id="26837054"/>
<evidence type="ECO:0000259" key="5">
    <source>
        <dbReference type="Pfam" id="PF09444"/>
    </source>
</evidence>
<keyword evidence="2" id="KW-0597">Phosphoprotein</keyword>
<protein>
    <recommendedName>
        <fullName evidence="5">DNA replication checkpoint mediator MRC1 domain-containing protein</fullName>
    </recommendedName>
</protein>
<evidence type="ECO:0000313" key="6">
    <source>
        <dbReference type="EMBL" id="KSA04174.1"/>
    </source>
</evidence>
<name>A0A0V1Q6N5_9ASCO</name>
<keyword evidence="3" id="KW-0539">Nucleus</keyword>
<comment type="caution">
    <text evidence="6">The sequence shown here is derived from an EMBL/GenBank/DDBJ whole genome shotgun (WGS) entry which is preliminary data.</text>
</comment>
<keyword evidence="7" id="KW-1185">Reference proteome</keyword>
<feature type="compositionally biased region" description="Basic and acidic residues" evidence="4">
    <location>
        <begin position="1089"/>
        <end position="1108"/>
    </location>
</feature>
<feature type="compositionally biased region" description="Basic and acidic residues" evidence="4">
    <location>
        <begin position="1065"/>
        <end position="1074"/>
    </location>
</feature>
<dbReference type="PANTHER" id="PTHR14396">
    <property type="entry name" value="CLASPIN"/>
    <property type="match status" value="1"/>
</dbReference>
<feature type="region of interest" description="Disordered" evidence="4">
    <location>
        <begin position="523"/>
        <end position="621"/>
    </location>
</feature>
<comment type="subcellular location">
    <subcellularLocation>
        <location evidence="1">Nucleus</location>
    </subcellularLocation>
</comment>
<organism evidence="6 7">
    <name type="scientific">Debaryomyces fabryi</name>
    <dbReference type="NCBI Taxonomy" id="58627"/>
    <lineage>
        <taxon>Eukaryota</taxon>
        <taxon>Fungi</taxon>
        <taxon>Dikarya</taxon>
        <taxon>Ascomycota</taxon>
        <taxon>Saccharomycotina</taxon>
        <taxon>Pichiomycetes</taxon>
        <taxon>Debaryomycetaceae</taxon>
        <taxon>Debaryomyces</taxon>
    </lineage>
</organism>
<dbReference type="GO" id="GO:0005634">
    <property type="term" value="C:nucleus"/>
    <property type="evidence" value="ECO:0007669"/>
    <property type="project" value="UniProtKB-SubCell"/>
</dbReference>
<feature type="compositionally biased region" description="Basic and acidic residues" evidence="4">
    <location>
        <begin position="1032"/>
        <end position="1056"/>
    </location>
</feature>
<dbReference type="GO" id="GO:0010997">
    <property type="term" value="F:anaphase-promoting complex binding"/>
    <property type="evidence" value="ECO:0007669"/>
    <property type="project" value="TreeGrafter"/>
</dbReference>
<dbReference type="Pfam" id="PF09444">
    <property type="entry name" value="MRC1"/>
    <property type="match status" value="1"/>
</dbReference>
<evidence type="ECO:0000256" key="2">
    <source>
        <dbReference type="ARBA" id="ARBA00022553"/>
    </source>
</evidence>
<dbReference type="Proteomes" id="UP000054251">
    <property type="component" value="Unassembled WGS sequence"/>
</dbReference>
<dbReference type="OrthoDB" id="2130597at2759"/>
<feature type="region of interest" description="Disordered" evidence="4">
    <location>
        <begin position="281"/>
        <end position="303"/>
    </location>
</feature>
<reference evidence="6 7" key="1">
    <citation type="submission" date="2015-11" db="EMBL/GenBank/DDBJ databases">
        <title>The genome of Debaryomyces fabryi.</title>
        <authorList>
            <person name="Tafer H."/>
            <person name="Lopandic K."/>
        </authorList>
    </citation>
    <scope>NUCLEOTIDE SEQUENCE [LARGE SCALE GENOMIC DNA]</scope>
    <source>
        <strain evidence="6 7">CBS 789</strain>
    </source>
</reference>
<feature type="region of interest" description="Disordered" evidence="4">
    <location>
        <begin position="1089"/>
        <end position="1163"/>
    </location>
</feature>
<sequence length="1250" mass="142688">MNLLDELEDHGGHHQTYIDTQVIGNQEDFSDAETAEGPYKETQGSMLGMNFNIGGISKSLNGQDVSEVPDMPDMSILDKVRQRLYGGVTDCQETQRIEHSDRTDQHEELEGNGGHEIEKGEDLMQIAGESSGPTSTQNVHILPQLSVDDAEIVTQPAKNSDDTSTGRLFVSENDEPVRSHVMTKEERQLKIAQLAERKRQERLAKEKQQEELEADITHTTLTDEENDLNDHNESVVTSHVSDKQMKETDEFLNIKKREKIIQPEFKRKVVFTKDRLLSAFEEEGSEQSDIDNNSQDTAIKSSPVTSPLKVINKADPLAGNNDEEDENILSFLDSLHSPRQKPKQPHKNPIEIYAENLKQQLLSSPTKSTNNKVISLDSDLESGSNSESEIETQRMEIHDELKKIPQLSKEDKLSIKQRFSKKKMSAQTPVFASLPRLLRKIMSLEKNSNSTSFLGHLRKANINQLVSNKHKDPDHEILQELEKDEEVMGSLLEREMEKVRNIRRKEKLREKAALALAGKGISEDAEDAADENYDKEDYTDEEVPDSEMDSDFSSNYDSVDEDNEEEEKLEKEQLEHEENLDYNPFKAKRKARRMVVSDDDDDDGTKSAEESQRKRNDDSYMFGVVDERDNDDSLGIENDDYITTVNTQKLKAVFGTGASLTQAFENGTQVLNKKNNTENILDSLREVDSGEEQVEQQSVHEHGTEDIHNENYELFKNLKPRESIANTESQISEDINKSSIFHTELPSFQDIVESDIQYTQPDSISTQVDNPSQYDASTQIDDATQVVSHIEAANITDFETVDKEDEDEDINPSTLRTGRKLIRKNATLNKIMEDDEQSEDERSPEYIQQQIKLYEEKIRRKELKARRRQKELERMGIKNVVEGEAEESEDEWHGLGGVDGDLSDDQANSEDEKMIDNNFNIDLKNDDIRRKFMEEYQIKDQKELEKLLDDIKNHRLTKRVNGNGFDIELSDEEDELLAAYRKQKLKEQRARLMDNKKLHALAKNEKSKAFFDSIQDSTLIVNFDDGEDDLDGEMKEESNANAKDPFRSSDKEGKSDESEEDEIEKEPRKKTIRVEESFVQKQLSFLMKNGKEDYESEQRISNRQHGFDSSEDEIDDLQALKSKSLSNLHSGKRSESPTALEETLNKRTHDDSDTDVDEEFMPSLKKPSIIKSFRLSSSQQGIQVKDGKQFSGVTISKQYKTASGSKASITYLSKNKRNPIKSLKEKQIERSLNNAKNNNTKLFNSGGFDS</sequence>
<evidence type="ECO:0000256" key="1">
    <source>
        <dbReference type="ARBA" id="ARBA00004123"/>
    </source>
</evidence>
<feature type="compositionally biased region" description="Low complexity" evidence="4">
    <location>
        <begin position="1232"/>
        <end position="1244"/>
    </location>
</feature>
<feature type="compositionally biased region" description="Polar residues" evidence="4">
    <location>
        <begin position="290"/>
        <end position="303"/>
    </location>
</feature>
<gene>
    <name evidence="6" type="ORF">AC631_00045</name>
</gene>
<dbReference type="AlphaFoldDB" id="A0A0V1Q6N5"/>
<evidence type="ECO:0000256" key="3">
    <source>
        <dbReference type="ARBA" id="ARBA00023242"/>
    </source>
</evidence>
<feature type="compositionally biased region" description="Basic and acidic residues" evidence="4">
    <location>
        <begin position="604"/>
        <end position="618"/>
    </location>
</feature>
<feature type="region of interest" description="Disordered" evidence="4">
    <location>
        <begin position="883"/>
        <end position="911"/>
    </location>
</feature>
<dbReference type="GO" id="GO:0007095">
    <property type="term" value="P:mitotic G2 DNA damage checkpoint signaling"/>
    <property type="evidence" value="ECO:0007669"/>
    <property type="project" value="TreeGrafter"/>
</dbReference>
<feature type="region of interest" description="Disordered" evidence="4">
    <location>
        <begin position="1230"/>
        <end position="1250"/>
    </location>
</feature>